<keyword evidence="4" id="KW-1185">Reference proteome</keyword>
<reference evidence="3 4" key="1">
    <citation type="submission" date="2017-02" db="EMBL/GenBank/DDBJ databases">
        <authorList>
            <person name="Peterson S.W."/>
        </authorList>
    </citation>
    <scope>NUCLEOTIDE SEQUENCE [LARGE SCALE GENOMIC DNA]</scope>
    <source>
        <strain evidence="3 4">CIP104813</strain>
    </source>
</reference>
<sequence>MAPDESTPRSDGPASRADGPASRADGPAPRADGSAARRRAAVEPARDTLLTPIVLMTPAELWQATIAERHALAAQLEGLDPDAWSTPTQCPGWDVEDQLAHLTAAALTTRGAWMRSMALARLRPEVHNARRIAQHRGVDGPDTLRKFQAAIEARIAPTDDVAPYLGEVVVHGEDIREALGLESRHEIWALTAVADFYWARDFAVPSRTLSRGLHLVAEDGPFEAGAGPLIEGPTLAFVMAMAGRRSHLDQLRGPGAAQLRMRIERGI</sequence>
<accession>A0A1X6X2D9</accession>
<dbReference type="InterPro" id="IPR034660">
    <property type="entry name" value="DinB/YfiT-like"/>
</dbReference>
<dbReference type="SUPFAM" id="SSF109854">
    <property type="entry name" value="DinB/YfiT-like putative metalloenzymes"/>
    <property type="match status" value="1"/>
</dbReference>
<dbReference type="GO" id="GO:0046872">
    <property type="term" value="F:metal ion binding"/>
    <property type="evidence" value="ECO:0007669"/>
    <property type="project" value="InterPro"/>
</dbReference>
<feature type="compositionally biased region" description="Low complexity" evidence="1">
    <location>
        <begin position="24"/>
        <end position="34"/>
    </location>
</feature>
<organism evidence="3 4">
    <name type="scientific">Brachybacterium nesterenkovii</name>
    <dbReference type="NCBI Taxonomy" id="47847"/>
    <lineage>
        <taxon>Bacteria</taxon>
        <taxon>Bacillati</taxon>
        <taxon>Actinomycetota</taxon>
        <taxon>Actinomycetes</taxon>
        <taxon>Micrococcales</taxon>
        <taxon>Dermabacteraceae</taxon>
        <taxon>Brachybacterium</taxon>
    </lineage>
</organism>
<dbReference type="EMBL" id="FWFG01000069">
    <property type="protein sequence ID" value="SLM92642.1"/>
    <property type="molecule type" value="Genomic_DNA"/>
</dbReference>
<dbReference type="RefSeq" id="WP_234992077.1">
    <property type="nucleotide sequence ID" value="NZ_FWFG01000069.1"/>
</dbReference>
<gene>
    <name evidence="3" type="ORF">FM110_08655</name>
</gene>
<protein>
    <recommendedName>
        <fullName evidence="2">Mycothiol-dependent maleylpyruvate isomerase metal-binding domain-containing protein</fullName>
    </recommendedName>
</protein>
<name>A0A1X6X2D9_9MICO</name>
<evidence type="ECO:0000313" key="4">
    <source>
        <dbReference type="Proteomes" id="UP000195981"/>
    </source>
</evidence>
<feature type="domain" description="Mycothiol-dependent maleylpyruvate isomerase metal-binding" evidence="2">
    <location>
        <begin position="67"/>
        <end position="163"/>
    </location>
</feature>
<evidence type="ECO:0000259" key="2">
    <source>
        <dbReference type="Pfam" id="PF11716"/>
    </source>
</evidence>
<dbReference type="Gene3D" id="1.20.120.450">
    <property type="entry name" value="dinb family like domain"/>
    <property type="match status" value="1"/>
</dbReference>
<evidence type="ECO:0000313" key="3">
    <source>
        <dbReference type="EMBL" id="SLM92642.1"/>
    </source>
</evidence>
<evidence type="ECO:0000256" key="1">
    <source>
        <dbReference type="SAM" id="MobiDB-lite"/>
    </source>
</evidence>
<feature type="region of interest" description="Disordered" evidence="1">
    <location>
        <begin position="1"/>
        <end position="43"/>
    </location>
</feature>
<proteinExistence type="predicted"/>
<dbReference type="InterPro" id="IPR017517">
    <property type="entry name" value="Maleyloyr_isom"/>
</dbReference>
<dbReference type="AlphaFoldDB" id="A0A1X6X2D9"/>
<dbReference type="InterPro" id="IPR024344">
    <property type="entry name" value="MDMPI_metal-binding"/>
</dbReference>
<dbReference type="Proteomes" id="UP000195981">
    <property type="component" value="Unassembled WGS sequence"/>
</dbReference>
<dbReference type="Pfam" id="PF11716">
    <property type="entry name" value="MDMPI_N"/>
    <property type="match status" value="1"/>
</dbReference>
<dbReference type="NCBIfam" id="TIGR03083">
    <property type="entry name" value="maleylpyruvate isomerase family mycothiol-dependent enzyme"/>
    <property type="match status" value="1"/>
</dbReference>